<keyword evidence="2 4" id="KW-0808">Transferase</keyword>
<dbReference type="InterPro" id="IPR017853">
    <property type="entry name" value="GH"/>
</dbReference>
<evidence type="ECO:0000259" key="6">
    <source>
        <dbReference type="Pfam" id="PF21702"/>
    </source>
</evidence>
<evidence type="ECO:0000256" key="3">
    <source>
        <dbReference type="ARBA" id="ARBA00023277"/>
    </source>
</evidence>
<protein>
    <recommendedName>
        <fullName evidence="4">Alpha-1,4-glucan:maltose-1-phosphate maltosyltransferase</fullName>
        <shortName evidence="4">GMPMT</shortName>
        <ecNumber evidence="4">2.4.99.16</ecNumber>
    </recommendedName>
    <alternativeName>
        <fullName evidence="4">(1-&gt;4)-alpha-D-glucan:maltose-1-phosphate alpha-D-maltosyltransferase</fullName>
    </alternativeName>
</protein>
<gene>
    <name evidence="4" type="primary">glgE</name>
    <name evidence="9" type="ORF">C4900_08235</name>
    <name evidence="8" type="ORF">C4900_15570</name>
    <name evidence="7" type="ORF">C4900_15655</name>
</gene>
<evidence type="ECO:0000256" key="1">
    <source>
        <dbReference type="ARBA" id="ARBA00022676"/>
    </source>
</evidence>
<dbReference type="EMBL" id="PSYR01000004">
    <property type="protein sequence ID" value="RCN55280.1"/>
    <property type="molecule type" value="Genomic_DNA"/>
</dbReference>
<organism evidence="8 10">
    <name type="scientific">Acidiferrobacter thiooxydans</name>
    <dbReference type="NCBI Taxonomy" id="163359"/>
    <lineage>
        <taxon>Bacteria</taxon>
        <taxon>Pseudomonadati</taxon>
        <taxon>Pseudomonadota</taxon>
        <taxon>Gammaproteobacteria</taxon>
        <taxon>Acidiferrobacterales</taxon>
        <taxon>Acidiferrobacteraceae</taxon>
        <taxon>Acidiferrobacter</taxon>
    </lineage>
</organism>
<dbReference type="GO" id="GO:0016758">
    <property type="term" value="F:hexosyltransferase activity"/>
    <property type="evidence" value="ECO:0007669"/>
    <property type="project" value="UniProtKB-UniRule"/>
</dbReference>
<evidence type="ECO:0000313" key="8">
    <source>
        <dbReference type="EMBL" id="RCN55309.1"/>
    </source>
</evidence>
<feature type="binding site" evidence="4">
    <location>
        <position position="342"/>
    </location>
    <ligand>
        <name>alpha-maltose 1-phosphate</name>
        <dbReference type="ChEBI" id="CHEBI:63576"/>
    </ligand>
</feature>
<accession>A0A1C2G0S5</accession>
<evidence type="ECO:0000256" key="2">
    <source>
        <dbReference type="ARBA" id="ARBA00022679"/>
    </source>
</evidence>
<feature type="binding site" evidence="4">
    <location>
        <position position="379"/>
    </location>
    <ligand>
        <name>alpha-maltose 1-phosphate</name>
        <dbReference type="ChEBI" id="CHEBI:63576"/>
    </ligand>
</feature>
<reference evidence="8 10" key="1">
    <citation type="submission" date="2018-02" db="EMBL/GenBank/DDBJ databases">
        <title>Insights into the biology of acidophilic members of the Acidiferrobacteraceae family derived from comparative genomic analyses.</title>
        <authorList>
            <person name="Issotta F."/>
            <person name="Thyssen C."/>
            <person name="Mena C."/>
            <person name="Moya A."/>
            <person name="Bellenberg S."/>
            <person name="Sproer C."/>
            <person name="Covarrubias P.C."/>
            <person name="Sand W."/>
            <person name="Quatrini R."/>
            <person name="Vera M."/>
        </authorList>
    </citation>
    <scope>NUCLEOTIDE SEQUENCE [LARGE SCALE GENOMIC DNA]</scope>
    <source>
        <strain evidence="8">M-1</strain>
        <strain evidence="10">m-1</strain>
    </source>
</reference>
<feature type="binding site" evidence="4">
    <location>
        <position position="307"/>
    </location>
    <ligand>
        <name>alpha-maltose 1-phosphate</name>
        <dbReference type="ChEBI" id="CHEBI:63576"/>
    </ligand>
</feature>
<name>A0A1C2G0S5_9GAMM</name>
<evidence type="ECO:0000313" key="10">
    <source>
        <dbReference type="Proteomes" id="UP000253250"/>
    </source>
</evidence>
<sequence length="660" mass="73977">MPADGRYRVVIEAVSPVVDCGRFPIKRVIGDTVIVEADVFADGHDAVACVLCVRKPGGRTVGTTRMTALGNDRYQGRFVVAELGVYHYTVRAHIDRFGSLTQELARRPADDPDLVLVFQQAALLIAAAAERAPAREARPLRVVQALLEGQASSADKRAALLDEVLVERVYRFSQPAHETAWGQELAVRVDPESARAAAWYEFFPRSRWGSAGGRLRDAGPILAHVAAMGFDVVYLPPISPIGTERRKGPNNTASCGPADVGSPWAIGSAEGGHKSVAPTLGTLADFRAFCAQAERLGLAVALDIAFQCAPDHPYVTEHPQWFRHRPDGSIQYAENPPKKYQDIYPLDFETEDWQALWQELKGIVLFWIDAGVRIFRVDNPHTKAFAFWEWLIGAVRAEYPDVLFLAEAFTRPKVMHRLAKLGFTHSYTYFTWRNSKHELIAYFTELMHGPGREYFRPHVWPNTPDILPPYLQHAPRAAFIARLVLAATLSANYGIYGPAFELMESVPREPGSEEYRDSEKYEQRDWDVARPDSLQAIITRINTIRHAHPALMADCHLVFHAIDNDNLIAYSKTSGDGASVILVVVNLDPYHRQSGWLEWPAQIAGACNDRAVQMHDLLSDARYLWSGGRHYVELAPEQMPAHIFRPRSYVGTEHDFDYYS</sequence>
<comment type="subunit">
    <text evidence="4">Homodimer.</text>
</comment>
<comment type="similarity">
    <text evidence="4">Belongs to the glycosyl hydrolase 13 family. GlgE subfamily.</text>
</comment>
<feature type="active site" description="Nucleophile" evidence="4">
    <location>
        <position position="378"/>
    </location>
</feature>
<comment type="caution">
    <text evidence="8">The sequence shown here is derived from an EMBL/GenBank/DDBJ whole genome shotgun (WGS) entry which is preliminary data.</text>
</comment>
<dbReference type="GO" id="GO:0030979">
    <property type="term" value="P:alpha-glucan biosynthetic process"/>
    <property type="evidence" value="ECO:0007669"/>
    <property type="project" value="UniProtKB-UniRule"/>
</dbReference>
<dbReference type="InterPro" id="IPR013780">
    <property type="entry name" value="Glyco_hydro_b"/>
</dbReference>
<dbReference type="SUPFAM" id="SSF51445">
    <property type="entry name" value="(Trans)glycosidases"/>
    <property type="match status" value="1"/>
</dbReference>
<dbReference type="HAMAP" id="MF_02124">
    <property type="entry name" value="GlgE"/>
    <property type="match status" value="1"/>
</dbReference>
<dbReference type="Gene3D" id="3.20.20.80">
    <property type="entry name" value="Glycosidases"/>
    <property type="match status" value="1"/>
</dbReference>
<keyword evidence="3 4" id="KW-0119">Carbohydrate metabolism</keyword>
<comment type="catalytic activity">
    <reaction evidence="4">
        <text>alpha-maltose 1-phosphate + [(1-&gt;4)-alpha-D-glucosyl](n) = [(1-&gt;4)-alpha-D-glucosyl](n+2) + phosphate</text>
        <dbReference type="Rhea" id="RHEA:42692"/>
        <dbReference type="Rhea" id="RHEA-COMP:9584"/>
        <dbReference type="Rhea" id="RHEA-COMP:10183"/>
        <dbReference type="ChEBI" id="CHEBI:15444"/>
        <dbReference type="ChEBI" id="CHEBI:43474"/>
        <dbReference type="ChEBI" id="CHEBI:63576"/>
        <dbReference type="EC" id="2.4.99.16"/>
    </reaction>
</comment>
<dbReference type="GO" id="GO:0004553">
    <property type="term" value="F:hydrolase activity, hydrolyzing O-glycosyl compounds"/>
    <property type="evidence" value="ECO:0007669"/>
    <property type="project" value="InterPro"/>
</dbReference>
<feature type="active site" description="Proton donor" evidence="4">
    <location>
        <position position="407"/>
    </location>
</feature>
<evidence type="ECO:0000313" key="9">
    <source>
        <dbReference type="EMBL" id="RCN57133.1"/>
    </source>
</evidence>
<feature type="domain" description="Alpha-1,4-glucan:maltose-1-phosphate maltosyltransferase" evidence="5">
    <location>
        <begin position="8"/>
        <end position="190"/>
    </location>
</feature>
<dbReference type="Gene3D" id="2.60.40.1180">
    <property type="entry name" value="Golgi alpha-mannosidase II"/>
    <property type="match status" value="1"/>
</dbReference>
<dbReference type="STRING" id="163359.A9R16_13190"/>
<dbReference type="InterPro" id="IPR026585">
    <property type="entry name" value="GlgE"/>
</dbReference>
<feature type="binding site" evidence="4">
    <location>
        <begin position="520"/>
        <end position="521"/>
    </location>
    <ligand>
        <name>alpha-maltose 1-phosphate</name>
        <dbReference type="ChEBI" id="CHEBI:63576"/>
    </ligand>
</feature>
<dbReference type="EC" id="2.4.99.16" evidence="4"/>
<evidence type="ECO:0000259" key="5">
    <source>
        <dbReference type="Pfam" id="PF11896"/>
    </source>
</evidence>
<dbReference type="PANTHER" id="PTHR47786">
    <property type="entry name" value="ALPHA-1,4-GLUCAN:MALTOSE-1-PHOSPHATE MALTOSYLTRANSFERASE"/>
    <property type="match status" value="1"/>
</dbReference>
<dbReference type="Gene3D" id="1.20.58.80">
    <property type="entry name" value="Phosphotransferase system, lactose/cellobiose-type IIA subunit"/>
    <property type="match status" value="1"/>
</dbReference>
<dbReference type="Gene3D" id="2.60.40.10">
    <property type="entry name" value="Immunoglobulins"/>
    <property type="match status" value="1"/>
</dbReference>
<comment type="function">
    <text evidence="4">Maltosyltransferase that uses maltose 1-phosphate (M1P) as the sugar donor to elongate linear or branched alpha-(1-&gt;4)-glucans. Is involved in a branched alpha-glucan biosynthetic pathway from trehalose, together with TreS, Mak and GlgB.</text>
</comment>
<dbReference type="Pfam" id="PF11896">
    <property type="entry name" value="GlgE_dom_N_S"/>
    <property type="match status" value="1"/>
</dbReference>
<feature type="domain" description="Alpha-1,4-glucan:maltose-1-phosphate maltosyltransferase C-terminal" evidence="6">
    <location>
        <begin position="559"/>
        <end position="645"/>
    </location>
</feature>
<evidence type="ECO:0000256" key="4">
    <source>
        <dbReference type="HAMAP-Rule" id="MF_02124"/>
    </source>
</evidence>
<feature type="binding site" evidence="4">
    <location>
        <position position="247"/>
    </location>
    <ligand>
        <name>alpha-maltose 1-phosphate</name>
        <dbReference type="ChEBI" id="CHEBI:63576"/>
    </ligand>
</feature>
<dbReference type="InterPro" id="IPR021828">
    <property type="entry name" value="GlgE_dom_N/S"/>
</dbReference>
<feature type="site" description="Transition state stabilizer" evidence="4">
    <location>
        <position position="465"/>
    </location>
</feature>
<dbReference type="Proteomes" id="UP000253250">
    <property type="component" value="Unassembled WGS sequence"/>
</dbReference>
<keyword evidence="10" id="KW-1185">Reference proteome</keyword>
<dbReference type="InterPro" id="IPR049171">
    <property type="entry name" value="GLGE_C"/>
</dbReference>
<dbReference type="Pfam" id="PF21702">
    <property type="entry name" value="GLGE_C"/>
    <property type="match status" value="1"/>
</dbReference>
<dbReference type="AlphaFoldDB" id="A0A1C2G0S5"/>
<dbReference type="PANTHER" id="PTHR47786:SF2">
    <property type="entry name" value="GLYCOSYL HYDROLASE FAMILY 13 CATALYTIC DOMAIN-CONTAINING PROTEIN"/>
    <property type="match status" value="1"/>
</dbReference>
<evidence type="ECO:0000313" key="7">
    <source>
        <dbReference type="EMBL" id="RCN55280.1"/>
    </source>
</evidence>
<dbReference type="EMBL" id="PSYR01000002">
    <property type="protein sequence ID" value="RCN57133.1"/>
    <property type="molecule type" value="Genomic_DNA"/>
</dbReference>
<dbReference type="EMBL" id="PSYR01000003">
    <property type="protein sequence ID" value="RCN55309.1"/>
    <property type="molecule type" value="Genomic_DNA"/>
</dbReference>
<dbReference type="CDD" id="cd11344">
    <property type="entry name" value="AmyAc_GlgE_like"/>
    <property type="match status" value="1"/>
</dbReference>
<keyword evidence="1 4" id="KW-0328">Glycosyltransferase</keyword>
<dbReference type="OrthoDB" id="9805159at2"/>
<proteinExistence type="inferred from homology"/>
<dbReference type="InterPro" id="IPR013783">
    <property type="entry name" value="Ig-like_fold"/>
</dbReference>